<dbReference type="KEGG" id="jre:108983010"/>
<dbReference type="GeneID" id="108983010"/>
<name>A0A2I4DSD5_JUGRE</name>
<keyword evidence="1" id="KW-1185">Reference proteome</keyword>
<dbReference type="OrthoDB" id="1695907at2759"/>
<protein>
    <submittedName>
        <fullName evidence="2">Uncharacterized protein LOC108983010</fullName>
    </submittedName>
</protein>
<dbReference type="Gramene" id="Jr07_22540_p1">
    <property type="protein sequence ID" value="cds.Jr07_22540_p1"/>
    <property type="gene ID" value="Jr07_22540"/>
</dbReference>
<dbReference type="PANTHER" id="PTHR33318">
    <property type="entry name" value="ASPARTYL/GLUTAMYL-TRNA(ASN/GLN) AMIDOTRANSFERASE SUBUNIT"/>
    <property type="match status" value="1"/>
</dbReference>
<dbReference type="Proteomes" id="UP000235220">
    <property type="component" value="Chromosome 7"/>
</dbReference>
<dbReference type="RefSeq" id="XP_018810063.1">
    <property type="nucleotide sequence ID" value="XM_018954518.2"/>
</dbReference>
<dbReference type="PANTHER" id="PTHR33318:SF16">
    <property type="entry name" value="FK506-BINDING NUCLEAR-LIKE PROTEIN"/>
    <property type="match status" value="1"/>
</dbReference>
<dbReference type="InterPro" id="IPR039300">
    <property type="entry name" value="JASON"/>
</dbReference>
<organism evidence="1 2">
    <name type="scientific">Juglans regia</name>
    <name type="common">English walnut</name>
    <dbReference type="NCBI Taxonomy" id="51240"/>
    <lineage>
        <taxon>Eukaryota</taxon>
        <taxon>Viridiplantae</taxon>
        <taxon>Streptophyta</taxon>
        <taxon>Embryophyta</taxon>
        <taxon>Tracheophyta</taxon>
        <taxon>Spermatophyta</taxon>
        <taxon>Magnoliopsida</taxon>
        <taxon>eudicotyledons</taxon>
        <taxon>Gunneridae</taxon>
        <taxon>Pentapetalae</taxon>
        <taxon>rosids</taxon>
        <taxon>fabids</taxon>
        <taxon>Fagales</taxon>
        <taxon>Juglandaceae</taxon>
        <taxon>Juglans</taxon>
    </lineage>
</organism>
<gene>
    <name evidence="2" type="primary">LOC108983010</name>
</gene>
<proteinExistence type="predicted"/>
<evidence type="ECO:0000313" key="2">
    <source>
        <dbReference type="RefSeq" id="XP_018810063.1"/>
    </source>
</evidence>
<dbReference type="FunCoup" id="A0A2I4DSD5">
    <property type="interactions" value="177"/>
</dbReference>
<sequence>MVCFLACFGFSNKRRRRKPSFNALSGDQKHGSYEPLHSSVPLDLDITEDPIGPCSEFRVREKPKERPSLKIRKKVRFNLNVQTYEPVPTDYNLSESDEEKEKIKKWEETEEGGLLPMFSKGDTTEWTMGSYPSNYRYQNCSDSYDEENDIAYEEIDLDDDDADIDYYDDIEDNSDGGDEECYGGNEILHERGQEEVSWRLESSCMESHKFVSSVQLTKDKSTNIMPTCASNVRELKPLGLHQNARDRSHYVHSVLNPIENITQWKAVKARAAPPERQRKENIESMKKPTLPFTLKPIVDPRSFSHPSQSKPLMQEIAVDASLSNWLPKSNRSEITTHCS</sequence>
<evidence type="ECO:0000313" key="1">
    <source>
        <dbReference type="Proteomes" id="UP000235220"/>
    </source>
</evidence>
<dbReference type="AlphaFoldDB" id="A0A2I4DSD5"/>
<accession>A0A2I4DSD5</accession>
<reference evidence="2" key="1">
    <citation type="submission" date="2025-08" db="UniProtKB">
        <authorList>
            <consortium name="RefSeq"/>
        </authorList>
    </citation>
    <scope>IDENTIFICATION</scope>
    <source>
        <tissue evidence="2">Leaves</tissue>
    </source>
</reference>
<dbReference type="GO" id="GO:0007142">
    <property type="term" value="P:male meiosis II"/>
    <property type="evidence" value="ECO:0007669"/>
    <property type="project" value="InterPro"/>
</dbReference>
<dbReference type="STRING" id="51240.A0A2I4DSD5"/>